<feature type="domain" description="ABC transporter" evidence="4">
    <location>
        <begin position="2"/>
        <end position="227"/>
    </location>
</feature>
<proteinExistence type="predicted"/>
<evidence type="ECO:0000259" key="4">
    <source>
        <dbReference type="PROSITE" id="PS50893"/>
    </source>
</evidence>
<accession>A0A2A2G7L5</accession>
<dbReference type="SMART" id="SM00382">
    <property type="entry name" value="AAA"/>
    <property type="match status" value="1"/>
</dbReference>
<dbReference type="InterPro" id="IPR003593">
    <property type="entry name" value="AAA+_ATPase"/>
</dbReference>
<dbReference type="AlphaFoldDB" id="A0A2A2G7L5"/>
<keyword evidence="1" id="KW-0813">Transport</keyword>
<evidence type="ECO:0000256" key="3">
    <source>
        <dbReference type="ARBA" id="ARBA00022840"/>
    </source>
</evidence>
<dbReference type="Gene3D" id="3.40.50.300">
    <property type="entry name" value="P-loop containing nucleotide triphosphate hydrolases"/>
    <property type="match status" value="1"/>
</dbReference>
<dbReference type="PANTHER" id="PTHR42939:SF1">
    <property type="entry name" value="ABC TRANSPORTER ATP-BINDING PROTEIN ALBC-RELATED"/>
    <property type="match status" value="1"/>
</dbReference>
<organism evidence="5 6">
    <name type="scientific">Fodinibius salipaludis</name>
    <dbReference type="NCBI Taxonomy" id="2032627"/>
    <lineage>
        <taxon>Bacteria</taxon>
        <taxon>Pseudomonadati</taxon>
        <taxon>Balneolota</taxon>
        <taxon>Balneolia</taxon>
        <taxon>Balneolales</taxon>
        <taxon>Balneolaceae</taxon>
        <taxon>Fodinibius</taxon>
    </lineage>
</organism>
<dbReference type="GO" id="GO:0016887">
    <property type="term" value="F:ATP hydrolysis activity"/>
    <property type="evidence" value="ECO:0007669"/>
    <property type="project" value="InterPro"/>
</dbReference>
<gene>
    <name evidence="5" type="ORF">CK503_12710</name>
</gene>
<dbReference type="Proteomes" id="UP000218831">
    <property type="component" value="Unassembled WGS sequence"/>
</dbReference>
<dbReference type="PROSITE" id="PS50893">
    <property type="entry name" value="ABC_TRANSPORTER_2"/>
    <property type="match status" value="1"/>
</dbReference>
<evidence type="ECO:0000313" key="6">
    <source>
        <dbReference type="Proteomes" id="UP000218831"/>
    </source>
</evidence>
<dbReference type="EMBL" id="NSKE01000009">
    <property type="protein sequence ID" value="PAU93278.1"/>
    <property type="molecule type" value="Genomic_DNA"/>
</dbReference>
<reference evidence="5 6" key="1">
    <citation type="submission" date="2017-08" db="EMBL/GenBank/DDBJ databases">
        <title>Aliifodinibius alkalisoli sp. nov., isolated from saline alkaline soil.</title>
        <authorList>
            <person name="Liu D."/>
            <person name="Zhang G."/>
        </authorList>
    </citation>
    <scope>NUCLEOTIDE SEQUENCE [LARGE SCALE GENOMIC DNA]</scope>
    <source>
        <strain evidence="5 6">WN023</strain>
    </source>
</reference>
<evidence type="ECO:0000313" key="5">
    <source>
        <dbReference type="EMBL" id="PAU93278.1"/>
    </source>
</evidence>
<dbReference type="InterPro" id="IPR003439">
    <property type="entry name" value="ABC_transporter-like_ATP-bd"/>
</dbReference>
<dbReference type="OrthoDB" id="9801987at2"/>
<keyword evidence="3 5" id="KW-0067">ATP-binding</keyword>
<dbReference type="Pfam" id="PF00005">
    <property type="entry name" value="ABC_tran"/>
    <property type="match status" value="1"/>
</dbReference>
<dbReference type="PANTHER" id="PTHR42939">
    <property type="entry name" value="ABC TRANSPORTER ATP-BINDING PROTEIN ALBC-RELATED"/>
    <property type="match status" value="1"/>
</dbReference>
<dbReference type="InterPro" id="IPR027417">
    <property type="entry name" value="P-loop_NTPase"/>
</dbReference>
<evidence type="ECO:0000256" key="1">
    <source>
        <dbReference type="ARBA" id="ARBA00022448"/>
    </source>
</evidence>
<protein>
    <submittedName>
        <fullName evidence="5">Copper ABC transporter ATP-binding protein</fullName>
    </submittedName>
</protein>
<evidence type="ECO:0000256" key="2">
    <source>
        <dbReference type="ARBA" id="ARBA00022741"/>
    </source>
</evidence>
<dbReference type="RefSeq" id="WP_095607205.1">
    <property type="nucleotide sequence ID" value="NZ_NSKE01000009.1"/>
</dbReference>
<dbReference type="InterPro" id="IPR051782">
    <property type="entry name" value="ABC_Transporter_VariousFunc"/>
</dbReference>
<name>A0A2A2G7L5_9BACT</name>
<keyword evidence="2" id="KW-0547">Nucleotide-binding</keyword>
<sequence>MISIQRLRKDFGTRTVLNELDLEIPAGQATGIVGPNGSGKTTTIKALLGLVKPTSGDIMVDGKSISGEWEYRNKIGYMPQIARYPENMTIGELFQFIKNMRGSDTNRDRELLEYFELDNEIDKRMRALSGGMRQKVGAILAMMFDPEILIFDEPTAGLDPKSSVQFKRLVHREKEKGKTVLLTSHIMSEIEELTDHLIFIVEGNIRYDGPMRELMELQQEQRLEGAVAKMMEETAA</sequence>
<keyword evidence="6" id="KW-1185">Reference proteome</keyword>
<dbReference type="CDD" id="cd03230">
    <property type="entry name" value="ABC_DR_subfamily_A"/>
    <property type="match status" value="1"/>
</dbReference>
<dbReference type="SUPFAM" id="SSF52540">
    <property type="entry name" value="P-loop containing nucleoside triphosphate hydrolases"/>
    <property type="match status" value="1"/>
</dbReference>
<comment type="caution">
    <text evidence="5">The sequence shown here is derived from an EMBL/GenBank/DDBJ whole genome shotgun (WGS) entry which is preliminary data.</text>
</comment>
<dbReference type="GO" id="GO:0005524">
    <property type="term" value="F:ATP binding"/>
    <property type="evidence" value="ECO:0007669"/>
    <property type="project" value="UniProtKB-KW"/>
</dbReference>